<comment type="catalytic activity">
    <reaction evidence="1 6">
        <text>a beta-lactam + H2O = a substituted beta-amino acid</text>
        <dbReference type="Rhea" id="RHEA:20401"/>
        <dbReference type="ChEBI" id="CHEBI:15377"/>
        <dbReference type="ChEBI" id="CHEBI:35627"/>
        <dbReference type="ChEBI" id="CHEBI:140347"/>
        <dbReference type="EC" id="3.5.2.6"/>
    </reaction>
</comment>
<protein>
    <recommendedName>
        <fullName evidence="3 6">Beta-lactamase</fullName>
        <ecNumber evidence="3 6">3.5.2.6</ecNumber>
    </recommendedName>
</protein>
<dbReference type="EMBL" id="BAEO01000025">
    <property type="protein sequence ID" value="GAC18865.1"/>
    <property type="molecule type" value="Genomic_DNA"/>
</dbReference>
<evidence type="ECO:0000259" key="7">
    <source>
        <dbReference type="Pfam" id="PF13354"/>
    </source>
</evidence>
<evidence type="ECO:0000256" key="6">
    <source>
        <dbReference type="RuleBase" id="RU361140"/>
    </source>
</evidence>
<organism evidence="8 9">
    <name type="scientific">Paraglaciecola arctica BSs20135</name>
    <dbReference type="NCBI Taxonomy" id="493475"/>
    <lineage>
        <taxon>Bacteria</taxon>
        <taxon>Pseudomonadati</taxon>
        <taxon>Pseudomonadota</taxon>
        <taxon>Gammaproteobacteria</taxon>
        <taxon>Alteromonadales</taxon>
        <taxon>Alteromonadaceae</taxon>
        <taxon>Paraglaciecola</taxon>
    </lineage>
</organism>
<dbReference type="AlphaFoldDB" id="K6Z612"/>
<keyword evidence="4 6" id="KW-0378">Hydrolase</keyword>
<evidence type="ECO:0000313" key="9">
    <source>
        <dbReference type="Proteomes" id="UP000006327"/>
    </source>
</evidence>
<reference evidence="8 9" key="1">
    <citation type="journal article" date="2017" name="Antonie Van Leeuwenhoek">
        <title>Rhizobium rhizosphaerae sp. nov., a novel species isolated from rice rhizosphere.</title>
        <authorList>
            <person name="Zhao J.J."/>
            <person name="Zhang J."/>
            <person name="Zhang R.J."/>
            <person name="Zhang C.W."/>
            <person name="Yin H.Q."/>
            <person name="Zhang X.X."/>
        </authorList>
    </citation>
    <scope>NUCLEOTIDE SEQUENCE [LARGE SCALE GENOMIC DNA]</scope>
    <source>
        <strain evidence="8 9">BSs20135</strain>
    </source>
</reference>
<dbReference type="EC" id="3.5.2.6" evidence="3 6"/>
<evidence type="ECO:0000256" key="3">
    <source>
        <dbReference type="ARBA" id="ARBA00012865"/>
    </source>
</evidence>
<dbReference type="PRINTS" id="PR00118">
    <property type="entry name" value="BLACTAMASEA"/>
</dbReference>
<dbReference type="InterPro" id="IPR000871">
    <property type="entry name" value="Beta-lactam_class-A"/>
</dbReference>
<dbReference type="NCBIfam" id="NF033103">
    <property type="entry name" value="bla_class_A"/>
    <property type="match status" value="1"/>
</dbReference>
<sequence>MGYLVLFPFLFFTFTVYAMEGEELTAEFTSKISALENNSGGRLGVSVISANGSALYTYRENERFAMCSTFKALLGAAILSKVDSNLESLDRAIPYTTKDILDYAPITKRNLSVGRMTVSELSAASIQYSDNTAANLLLDAIGGPQALTSYLRSIGDNQTRLDRNEPSLNTNITGDLRDTSTPNAMAETLHKVMFGDDLSPASKEQLKAWMFGNTTGANKLKAGFNKFWIVGDKTGSCGNGASNDVAIVYPRGTEAFIISVFYTGSSASNDIKNAVIADVAQITSSALLNNH</sequence>
<keyword evidence="9" id="KW-1185">Reference proteome</keyword>
<dbReference type="InterPro" id="IPR012338">
    <property type="entry name" value="Beta-lactam/transpept-like"/>
</dbReference>
<dbReference type="Gene3D" id="3.40.710.10">
    <property type="entry name" value="DD-peptidase/beta-lactamase superfamily"/>
    <property type="match status" value="1"/>
</dbReference>
<dbReference type="OrthoDB" id="9784149at2"/>
<evidence type="ECO:0000313" key="8">
    <source>
        <dbReference type="EMBL" id="GAC18865.1"/>
    </source>
</evidence>
<dbReference type="GO" id="GO:0008800">
    <property type="term" value="F:beta-lactamase activity"/>
    <property type="evidence" value="ECO:0007669"/>
    <property type="project" value="UniProtKB-UniRule"/>
</dbReference>
<dbReference type="eggNOG" id="COG2367">
    <property type="taxonomic scope" value="Bacteria"/>
</dbReference>
<dbReference type="PANTHER" id="PTHR35333">
    <property type="entry name" value="BETA-LACTAMASE"/>
    <property type="match status" value="1"/>
</dbReference>
<dbReference type="GO" id="GO:0030655">
    <property type="term" value="P:beta-lactam antibiotic catabolic process"/>
    <property type="evidence" value="ECO:0007669"/>
    <property type="project" value="InterPro"/>
</dbReference>
<dbReference type="InterPro" id="IPR023650">
    <property type="entry name" value="Beta-lactam_class-A_AS"/>
</dbReference>
<dbReference type="PANTHER" id="PTHR35333:SF3">
    <property type="entry name" value="BETA-LACTAMASE-TYPE TRANSPEPTIDASE FOLD CONTAINING PROTEIN"/>
    <property type="match status" value="1"/>
</dbReference>
<comment type="caution">
    <text evidence="8">The sequence shown here is derived from an EMBL/GenBank/DDBJ whole genome shotgun (WGS) entry which is preliminary data.</text>
</comment>
<dbReference type="Proteomes" id="UP000006327">
    <property type="component" value="Unassembled WGS sequence"/>
</dbReference>
<comment type="similarity">
    <text evidence="2 6">Belongs to the class-A beta-lactamase family.</text>
</comment>
<keyword evidence="5 6" id="KW-0046">Antibiotic resistance</keyword>
<evidence type="ECO:0000256" key="5">
    <source>
        <dbReference type="ARBA" id="ARBA00023251"/>
    </source>
</evidence>
<name>K6Z612_9ALTE</name>
<feature type="domain" description="Beta-lactamase class A catalytic" evidence="7">
    <location>
        <begin position="51"/>
        <end position="262"/>
    </location>
</feature>
<dbReference type="InterPro" id="IPR045155">
    <property type="entry name" value="Beta-lactam_cat"/>
</dbReference>
<dbReference type="SUPFAM" id="SSF56601">
    <property type="entry name" value="beta-lactamase/transpeptidase-like"/>
    <property type="match status" value="1"/>
</dbReference>
<dbReference type="PROSITE" id="PS00146">
    <property type="entry name" value="BETA_LACTAMASE_A"/>
    <property type="match status" value="1"/>
</dbReference>
<evidence type="ECO:0000256" key="1">
    <source>
        <dbReference type="ARBA" id="ARBA00001526"/>
    </source>
</evidence>
<evidence type="ECO:0000256" key="4">
    <source>
        <dbReference type="ARBA" id="ARBA00022801"/>
    </source>
</evidence>
<evidence type="ECO:0000256" key="2">
    <source>
        <dbReference type="ARBA" id="ARBA00009009"/>
    </source>
</evidence>
<dbReference type="Pfam" id="PF13354">
    <property type="entry name" value="Beta-lactamase2"/>
    <property type="match status" value="1"/>
</dbReference>
<dbReference type="STRING" id="493475.GARC_1898"/>
<gene>
    <name evidence="8" type="primary">bla</name>
    <name evidence="8" type="ORF">GARC_1898</name>
</gene>
<proteinExistence type="inferred from homology"/>
<dbReference type="RefSeq" id="WP_007619110.1">
    <property type="nucleotide sequence ID" value="NZ_BAEO01000025.1"/>
</dbReference>
<dbReference type="GO" id="GO:0046677">
    <property type="term" value="P:response to antibiotic"/>
    <property type="evidence" value="ECO:0007669"/>
    <property type="project" value="UniProtKB-UniRule"/>
</dbReference>
<accession>K6Z612</accession>